<protein>
    <recommendedName>
        <fullName evidence="4">Minor capsid protein</fullName>
    </recommendedName>
</protein>
<feature type="compositionally biased region" description="Gly residues" evidence="1">
    <location>
        <begin position="18"/>
        <end position="31"/>
    </location>
</feature>
<comment type="caution">
    <text evidence="2">The sequence shown here is derived from an EMBL/GenBank/DDBJ whole genome shotgun (WGS) entry which is preliminary data.</text>
</comment>
<sequence length="294" mass="30503">MPAGPSGKGNADAASGKSMGGGNRGRDGGNTGNFNGFKPSPGPTKVDMSTAASAAAGLHSPEAQAAANEAHRRANKLGVYAGLGPEKIDFDDMRALSQIVSPKKVDPTDLEAVKAREAVTGIRNAQARSLAKSYRSGLSSTMASYGAKFIAGVNSELTVDEIGNIGFQDSYSPTEQALELISKSTSPLVSGLVGSSRIAGKLGYSPHKSVSGFRTIGKATDQRVAGEARNRANREGDNGSVNPKSLFARAEQTLYPQEEQEPLFGVGISQGASKVRKAPPLSALNVRRALFGRV</sequence>
<feature type="region of interest" description="Disordered" evidence="1">
    <location>
        <begin position="1"/>
        <end position="69"/>
    </location>
</feature>
<evidence type="ECO:0000256" key="1">
    <source>
        <dbReference type="SAM" id="MobiDB-lite"/>
    </source>
</evidence>
<gene>
    <name evidence="2" type="ORF">ACFSKO_07880</name>
</gene>
<accession>A0ABW5BHH0</accession>
<evidence type="ECO:0008006" key="4">
    <source>
        <dbReference type="Google" id="ProtNLM"/>
    </source>
</evidence>
<organism evidence="2 3">
    <name type="scientific">Kiloniella antarctica</name>
    <dbReference type="NCBI Taxonomy" id="1550907"/>
    <lineage>
        <taxon>Bacteria</taxon>
        <taxon>Pseudomonadati</taxon>
        <taxon>Pseudomonadota</taxon>
        <taxon>Alphaproteobacteria</taxon>
        <taxon>Rhodospirillales</taxon>
        <taxon>Kiloniellaceae</taxon>
        <taxon>Kiloniella</taxon>
    </lineage>
</organism>
<reference evidence="3" key="1">
    <citation type="journal article" date="2019" name="Int. J. Syst. Evol. Microbiol.">
        <title>The Global Catalogue of Microorganisms (GCM) 10K type strain sequencing project: providing services to taxonomists for standard genome sequencing and annotation.</title>
        <authorList>
            <consortium name="The Broad Institute Genomics Platform"/>
            <consortium name="The Broad Institute Genome Sequencing Center for Infectious Disease"/>
            <person name="Wu L."/>
            <person name="Ma J."/>
        </authorList>
    </citation>
    <scope>NUCLEOTIDE SEQUENCE [LARGE SCALE GENOMIC DNA]</scope>
    <source>
        <strain evidence="3">CGMCC 4.7192</strain>
    </source>
</reference>
<dbReference type="Proteomes" id="UP001597294">
    <property type="component" value="Unassembled WGS sequence"/>
</dbReference>
<dbReference type="EMBL" id="JBHUII010000004">
    <property type="protein sequence ID" value="MFD2205523.1"/>
    <property type="molecule type" value="Genomic_DNA"/>
</dbReference>
<name>A0ABW5BHH0_9PROT</name>
<dbReference type="RefSeq" id="WP_380250216.1">
    <property type="nucleotide sequence ID" value="NZ_JBHUII010000004.1"/>
</dbReference>
<evidence type="ECO:0000313" key="3">
    <source>
        <dbReference type="Proteomes" id="UP001597294"/>
    </source>
</evidence>
<keyword evidence="3" id="KW-1185">Reference proteome</keyword>
<proteinExistence type="predicted"/>
<evidence type="ECO:0000313" key="2">
    <source>
        <dbReference type="EMBL" id="MFD2205523.1"/>
    </source>
</evidence>